<dbReference type="RefSeq" id="WP_377467396.1">
    <property type="nucleotide sequence ID" value="NZ_JBHUOP010000005.1"/>
</dbReference>
<comment type="catalytic activity">
    <reaction evidence="1">
        <text>a uridine in RNA = a pseudouridine in RNA</text>
        <dbReference type="Rhea" id="RHEA:48348"/>
        <dbReference type="Rhea" id="RHEA-COMP:12068"/>
        <dbReference type="Rhea" id="RHEA-COMP:12069"/>
        <dbReference type="ChEBI" id="CHEBI:65314"/>
        <dbReference type="ChEBI" id="CHEBI:65315"/>
    </reaction>
</comment>
<dbReference type="InterPro" id="IPR006145">
    <property type="entry name" value="PsdUridine_synth_RsuA/RluA"/>
</dbReference>
<evidence type="ECO:0000313" key="7">
    <source>
        <dbReference type="Proteomes" id="UP001597391"/>
    </source>
</evidence>
<name>A0ABW5XGG2_9MICO</name>
<sequence length="345" mass="39210">MGRVKRPAPLPVRDGLNPVRMQLPHPGAVLPRGARVRTEAEASELGSEEPVRERVYAPSFGTLEEYVRWRFAPDPSEMLGKLDRGEIVDELGRPWPFGSPYRAGALIFFYRDPAPEKPVPFEVDILFEDDDLLVVDKPHFLASTPKGAYVVESVLVRMRRQLGLPELSPAHRLDRITAGVLVMTKRQELRRPYHDLFAQRTIDKTYEAVAPVRADLELPTTVRSRIKKEPGIMWAQTIEGEPNTESLVELLDTKSCDPQTHAGHAAVGLYRLTPHTGKTHQLRIHMASLGLGILNDNYYPTFYSVESDDYSNPLQLLSRSIEFNDPVTGERRRFESRRVLDLWQN</sequence>
<dbReference type="InterPro" id="IPR020103">
    <property type="entry name" value="PsdUridine_synth_cat_dom_sf"/>
</dbReference>
<dbReference type="InterPro" id="IPR006224">
    <property type="entry name" value="PsdUridine_synth_RluA-like_CS"/>
</dbReference>
<evidence type="ECO:0000256" key="4">
    <source>
        <dbReference type="SAM" id="MobiDB-lite"/>
    </source>
</evidence>
<feature type="domain" description="Pseudouridine synthase RsuA/RluA-like" evidence="5">
    <location>
        <begin position="131"/>
        <end position="288"/>
    </location>
</feature>
<protein>
    <recommendedName>
        <fullName evidence="2">RNA pseudouridylate synthase</fullName>
    </recommendedName>
    <alternativeName>
        <fullName evidence="3">RNA-uridine isomerase</fullName>
    </alternativeName>
</protein>
<dbReference type="Proteomes" id="UP001597391">
    <property type="component" value="Unassembled WGS sequence"/>
</dbReference>
<dbReference type="InterPro" id="IPR050188">
    <property type="entry name" value="RluA_PseudoU_synthase"/>
</dbReference>
<dbReference type="Pfam" id="PF00849">
    <property type="entry name" value="PseudoU_synth_2"/>
    <property type="match status" value="1"/>
</dbReference>
<feature type="region of interest" description="Disordered" evidence="4">
    <location>
        <begin position="1"/>
        <end position="48"/>
    </location>
</feature>
<accession>A0ABW5XGG2</accession>
<evidence type="ECO:0000256" key="1">
    <source>
        <dbReference type="ARBA" id="ARBA00000073"/>
    </source>
</evidence>
<keyword evidence="7" id="KW-1185">Reference proteome</keyword>
<evidence type="ECO:0000256" key="3">
    <source>
        <dbReference type="ARBA" id="ARBA00033164"/>
    </source>
</evidence>
<reference evidence="7" key="1">
    <citation type="journal article" date="2019" name="Int. J. Syst. Evol. Microbiol.">
        <title>The Global Catalogue of Microorganisms (GCM) 10K type strain sequencing project: providing services to taxonomists for standard genome sequencing and annotation.</title>
        <authorList>
            <consortium name="The Broad Institute Genomics Platform"/>
            <consortium name="The Broad Institute Genome Sequencing Center for Infectious Disease"/>
            <person name="Wu L."/>
            <person name="Ma J."/>
        </authorList>
    </citation>
    <scope>NUCLEOTIDE SEQUENCE [LARGE SCALE GENOMIC DNA]</scope>
    <source>
        <strain evidence="7">KCTC 33576</strain>
    </source>
</reference>
<evidence type="ECO:0000313" key="6">
    <source>
        <dbReference type="EMBL" id="MFD2841426.1"/>
    </source>
</evidence>
<dbReference type="PROSITE" id="PS01129">
    <property type="entry name" value="PSI_RLU"/>
    <property type="match status" value="1"/>
</dbReference>
<evidence type="ECO:0000256" key="2">
    <source>
        <dbReference type="ARBA" id="ARBA00031870"/>
    </source>
</evidence>
<dbReference type="EMBL" id="JBHUOP010000005">
    <property type="protein sequence ID" value="MFD2841426.1"/>
    <property type="molecule type" value="Genomic_DNA"/>
</dbReference>
<gene>
    <name evidence="6" type="ORF">ACFSYH_12745</name>
</gene>
<dbReference type="PANTHER" id="PTHR21600:SF84">
    <property type="entry name" value="PSEUDOURIDINE SYNTHASE RSUA_RLUA-LIKE DOMAIN-CONTAINING PROTEIN"/>
    <property type="match status" value="1"/>
</dbReference>
<dbReference type="PANTHER" id="PTHR21600">
    <property type="entry name" value="MITOCHONDRIAL RNA PSEUDOURIDINE SYNTHASE"/>
    <property type="match status" value="1"/>
</dbReference>
<proteinExistence type="predicted"/>
<dbReference type="Gene3D" id="3.30.2350.10">
    <property type="entry name" value="Pseudouridine synthase"/>
    <property type="match status" value="1"/>
</dbReference>
<evidence type="ECO:0000259" key="5">
    <source>
        <dbReference type="Pfam" id="PF00849"/>
    </source>
</evidence>
<dbReference type="SUPFAM" id="SSF55120">
    <property type="entry name" value="Pseudouridine synthase"/>
    <property type="match status" value="1"/>
</dbReference>
<organism evidence="6 7">
    <name type="scientific">Populibacterium corticicola</name>
    <dbReference type="NCBI Taxonomy" id="1812826"/>
    <lineage>
        <taxon>Bacteria</taxon>
        <taxon>Bacillati</taxon>
        <taxon>Actinomycetota</taxon>
        <taxon>Actinomycetes</taxon>
        <taxon>Micrococcales</taxon>
        <taxon>Jonesiaceae</taxon>
        <taxon>Populibacterium</taxon>
    </lineage>
</organism>
<comment type="caution">
    <text evidence="6">The sequence shown here is derived from an EMBL/GenBank/DDBJ whole genome shotgun (WGS) entry which is preliminary data.</text>
</comment>